<dbReference type="EMBL" id="JASCZI010030217">
    <property type="protein sequence ID" value="MED6118648.1"/>
    <property type="molecule type" value="Genomic_DNA"/>
</dbReference>
<keyword evidence="2" id="KW-1185">Reference proteome</keyword>
<accession>A0ABU6R4A1</accession>
<sequence length="132" mass="14888">MSGYTSECRYTKNEKTPITESTELEEFGFSDLHAHSGRGLSFVVVRKVPYPCGRHLERFKRGVTGCNQNTEHPLRGTSVIAETNQLCGNEPTVLGSTHIWSRCCLEFVTQPRLPRVTRCHRYNPAVTRTSCA</sequence>
<proteinExistence type="predicted"/>
<reference evidence="1 2" key="1">
    <citation type="journal article" date="2023" name="Plants (Basel)">
        <title>Bridging the Gap: Combining Genomics and Transcriptomics Approaches to Understand Stylosanthes scabra, an Orphan Legume from the Brazilian Caatinga.</title>
        <authorList>
            <person name="Ferreira-Neto J.R.C."/>
            <person name="da Silva M.D."/>
            <person name="Binneck E."/>
            <person name="de Melo N.F."/>
            <person name="da Silva R.H."/>
            <person name="de Melo A.L.T.M."/>
            <person name="Pandolfi V."/>
            <person name="Bustamante F.O."/>
            <person name="Brasileiro-Vidal A.C."/>
            <person name="Benko-Iseppon A.M."/>
        </authorList>
    </citation>
    <scope>NUCLEOTIDE SEQUENCE [LARGE SCALE GENOMIC DNA]</scope>
    <source>
        <tissue evidence="1">Leaves</tissue>
    </source>
</reference>
<gene>
    <name evidence="1" type="ORF">PIB30_004698</name>
</gene>
<evidence type="ECO:0000313" key="1">
    <source>
        <dbReference type="EMBL" id="MED6118648.1"/>
    </source>
</evidence>
<comment type="caution">
    <text evidence="1">The sequence shown here is derived from an EMBL/GenBank/DDBJ whole genome shotgun (WGS) entry which is preliminary data.</text>
</comment>
<name>A0ABU6R4A1_9FABA</name>
<evidence type="ECO:0000313" key="2">
    <source>
        <dbReference type="Proteomes" id="UP001341840"/>
    </source>
</evidence>
<protein>
    <submittedName>
        <fullName evidence="1">Uncharacterized protein</fullName>
    </submittedName>
</protein>
<dbReference type="Proteomes" id="UP001341840">
    <property type="component" value="Unassembled WGS sequence"/>
</dbReference>
<organism evidence="1 2">
    <name type="scientific">Stylosanthes scabra</name>
    <dbReference type="NCBI Taxonomy" id="79078"/>
    <lineage>
        <taxon>Eukaryota</taxon>
        <taxon>Viridiplantae</taxon>
        <taxon>Streptophyta</taxon>
        <taxon>Embryophyta</taxon>
        <taxon>Tracheophyta</taxon>
        <taxon>Spermatophyta</taxon>
        <taxon>Magnoliopsida</taxon>
        <taxon>eudicotyledons</taxon>
        <taxon>Gunneridae</taxon>
        <taxon>Pentapetalae</taxon>
        <taxon>rosids</taxon>
        <taxon>fabids</taxon>
        <taxon>Fabales</taxon>
        <taxon>Fabaceae</taxon>
        <taxon>Papilionoideae</taxon>
        <taxon>50 kb inversion clade</taxon>
        <taxon>dalbergioids sensu lato</taxon>
        <taxon>Dalbergieae</taxon>
        <taxon>Pterocarpus clade</taxon>
        <taxon>Stylosanthes</taxon>
    </lineage>
</organism>